<dbReference type="AlphaFoldDB" id="A0A2G1BU04"/>
<organism evidence="2 3">
    <name type="scientific">Tenacibaculum discolor</name>
    <dbReference type="NCBI Taxonomy" id="361581"/>
    <lineage>
        <taxon>Bacteria</taxon>
        <taxon>Pseudomonadati</taxon>
        <taxon>Bacteroidota</taxon>
        <taxon>Flavobacteriia</taxon>
        <taxon>Flavobacteriales</taxon>
        <taxon>Flavobacteriaceae</taxon>
        <taxon>Tenacibaculum</taxon>
    </lineage>
</organism>
<dbReference type="RefSeq" id="WP_099215687.1">
    <property type="nucleotide sequence ID" value="NZ_JAUYVU010000006.1"/>
</dbReference>
<gene>
    <name evidence="2" type="ORF">CSC81_09560</name>
    <name evidence="1" type="ORF">Q8W23_09340</name>
</gene>
<dbReference type="EMBL" id="JAUYVU010000006">
    <property type="protein sequence ID" value="MDP2541673.1"/>
    <property type="molecule type" value="Genomic_DNA"/>
</dbReference>
<reference evidence="2 3" key="1">
    <citation type="journal article" date="2016" name="Nat. Commun.">
        <title>Microbial interactions lead to rapid micro-scale successions on model marine particles.</title>
        <authorList>
            <person name="Datta M.S."/>
            <person name="Sliwerska E."/>
            <person name="Gore J."/>
            <person name="Polz M.F."/>
            <person name="Cordero O.X."/>
        </authorList>
    </citation>
    <scope>NUCLEOTIDE SEQUENCE [LARGE SCALE GENOMIC DNA]</scope>
    <source>
        <strain evidence="2 3">4G03</strain>
    </source>
</reference>
<evidence type="ECO:0000313" key="1">
    <source>
        <dbReference type="EMBL" id="MDP2541673.1"/>
    </source>
</evidence>
<reference evidence="1 4" key="3">
    <citation type="submission" date="2023-07" db="EMBL/GenBank/DDBJ databases">
        <title>Genome content predicts the carbon catabolic preferences of heterotrophic bacteria.</title>
        <authorList>
            <person name="Gralka M."/>
        </authorList>
    </citation>
    <scope>NUCLEOTIDE SEQUENCE [LARGE SCALE GENOMIC DNA]</scope>
    <source>
        <strain evidence="1 4">4G03</strain>
    </source>
</reference>
<name>A0A2G1BU04_9FLAO</name>
<evidence type="ECO:0000313" key="3">
    <source>
        <dbReference type="Proteomes" id="UP000222163"/>
    </source>
</evidence>
<dbReference type="Proteomes" id="UP001242342">
    <property type="component" value="Unassembled WGS sequence"/>
</dbReference>
<proteinExistence type="predicted"/>
<accession>A0A2G1BU04</accession>
<accession>A0A497Z066</accession>
<dbReference type="Proteomes" id="UP000222163">
    <property type="component" value="Unassembled WGS sequence"/>
</dbReference>
<evidence type="ECO:0000313" key="4">
    <source>
        <dbReference type="Proteomes" id="UP001242342"/>
    </source>
</evidence>
<protein>
    <recommendedName>
        <fullName evidence="5">DUF3240 domain-containing protein</fullName>
    </recommendedName>
</protein>
<evidence type="ECO:0000313" key="2">
    <source>
        <dbReference type="EMBL" id="PHN97319.1"/>
    </source>
</evidence>
<evidence type="ECO:0008006" key="5">
    <source>
        <dbReference type="Google" id="ProtNLM"/>
    </source>
</evidence>
<comment type="caution">
    <text evidence="2">The sequence shown here is derived from an EMBL/GenBank/DDBJ whole genome shotgun (WGS) entry which is preliminary data.</text>
</comment>
<keyword evidence="4" id="KW-1185">Reference proteome</keyword>
<sequence length="101" mass="11475">MKLLIITVVDGLQNEVMKLLKEAAIDNFSASDIEGFRNSFPVISVNDWFSGNEKATGSYMYFSFTETDKIDTLFNLIETFNKNLETNNPIRAVVVPIDKYI</sequence>
<dbReference type="EMBL" id="PDUU01000008">
    <property type="protein sequence ID" value="PHN97319.1"/>
    <property type="molecule type" value="Genomic_DNA"/>
</dbReference>
<reference evidence="2" key="2">
    <citation type="submission" date="2017-10" db="EMBL/GenBank/DDBJ databases">
        <authorList>
            <person name="Enke T.N."/>
            <person name="Cordero O.X."/>
        </authorList>
    </citation>
    <scope>NUCLEOTIDE SEQUENCE</scope>
    <source>
        <strain evidence="2">4G03</strain>
    </source>
</reference>